<organism evidence="1 2">
    <name type="scientific">Tanacetum coccineum</name>
    <dbReference type="NCBI Taxonomy" id="301880"/>
    <lineage>
        <taxon>Eukaryota</taxon>
        <taxon>Viridiplantae</taxon>
        <taxon>Streptophyta</taxon>
        <taxon>Embryophyta</taxon>
        <taxon>Tracheophyta</taxon>
        <taxon>Spermatophyta</taxon>
        <taxon>Magnoliopsida</taxon>
        <taxon>eudicotyledons</taxon>
        <taxon>Gunneridae</taxon>
        <taxon>Pentapetalae</taxon>
        <taxon>asterids</taxon>
        <taxon>campanulids</taxon>
        <taxon>Asterales</taxon>
        <taxon>Asteraceae</taxon>
        <taxon>Asteroideae</taxon>
        <taxon>Anthemideae</taxon>
        <taxon>Anthemidinae</taxon>
        <taxon>Tanacetum</taxon>
    </lineage>
</organism>
<comment type="caution">
    <text evidence="1">The sequence shown here is derived from an EMBL/GenBank/DDBJ whole genome shotgun (WGS) entry which is preliminary data.</text>
</comment>
<keyword evidence="2" id="KW-1185">Reference proteome</keyword>
<evidence type="ECO:0000313" key="2">
    <source>
        <dbReference type="Proteomes" id="UP001151760"/>
    </source>
</evidence>
<protein>
    <submittedName>
        <fullName evidence="1">Uncharacterized protein</fullName>
    </submittedName>
</protein>
<sequence>MVKLANTTTGDHQTLLAIGTVDMARRERGRVVLVCVDPFTGNGNLIIDLGVVMYGIFECDILTASSSPYQFGAFIHLTHAPINDAKLAETMAKYYPDLVCKYYPDHRSYTPPPTSKPSRLQESMVNLADSMAKLEIASKHLATSTAHLISLIVQTTTEVVTVKNTTTVNVTTTPPNKQPNIIMPLQNNNEQIHTPTLENLMAKLLTVSFSSMGKIQNGVDTQTRVPLTPLTKEMLAIFCGLEIFPLSGQRHPPKFVLLEPELDPPWEPHDRNYETMSLEDKTRFKTGSIDTSIYPTDPTLSSDMNVNYRLKKTKSRDKIN</sequence>
<accession>A0ABQ5BJF9</accession>
<gene>
    <name evidence="1" type="ORF">Tco_0861431</name>
</gene>
<proteinExistence type="predicted"/>
<name>A0ABQ5BJF9_9ASTR</name>
<dbReference type="Proteomes" id="UP001151760">
    <property type="component" value="Unassembled WGS sequence"/>
</dbReference>
<dbReference type="EMBL" id="BQNB010013308">
    <property type="protein sequence ID" value="GJT14389.1"/>
    <property type="molecule type" value="Genomic_DNA"/>
</dbReference>
<evidence type="ECO:0000313" key="1">
    <source>
        <dbReference type="EMBL" id="GJT14389.1"/>
    </source>
</evidence>
<reference evidence="1" key="2">
    <citation type="submission" date="2022-01" db="EMBL/GenBank/DDBJ databases">
        <authorList>
            <person name="Yamashiro T."/>
            <person name="Shiraishi A."/>
            <person name="Satake H."/>
            <person name="Nakayama K."/>
        </authorList>
    </citation>
    <scope>NUCLEOTIDE SEQUENCE</scope>
</reference>
<reference evidence="1" key="1">
    <citation type="journal article" date="2022" name="Int. J. Mol. Sci.">
        <title>Draft Genome of Tanacetum Coccineum: Genomic Comparison of Closely Related Tanacetum-Family Plants.</title>
        <authorList>
            <person name="Yamashiro T."/>
            <person name="Shiraishi A."/>
            <person name="Nakayama K."/>
            <person name="Satake H."/>
        </authorList>
    </citation>
    <scope>NUCLEOTIDE SEQUENCE</scope>
</reference>